<dbReference type="AlphaFoldDB" id="A0A0G1VVN1"/>
<proteinExistence type="predicted"/>
<accession>A0A0G1VVN1</accession>
<dbReference type="Proteomes" id="UP000034588">
    <property type="component" value="Unassembled WGS sequence"/>
</dbReference>
<evidence type="ECO:0000313" key="3">
    <source>
        <dbReference type="Proteomes" id="UP000034588"/>
    </source>
</evidence>
<reference evidence="2 3" key="1">
    <citation type="journal article" date="2015" name="Nature">
        <title>rRNA introns, odd ribosomes, and small enigmatic genomes across a large radiation of phyla.</title>
        <authorList>
            <person name="Brown C.T."/>
            <person name="Hug L.A."/>
            <person name="Thomas B.C."/>
            <person name="Sharon I."/>
            <person name="Castelle C.J."/>
            <person name="Singh A."/>
            <person name="Wilkins M.J."/>
            <person name="Williams K.H."/>
            <person name="Banfield J.F."/>
        </authorList>
    </citation>
    <scope>NUCLEOTIDE SEQUENCE [LARGE SCALE GENOMIC DNA]</scope>
</reference>
<feature type="transmembrane region" description="Helical" evidence="1">
    <location>
        <begin position="144"/>
        <end position="163"/>
    </location>
</feature>
<keyword evidence="1" id="KW-1133">Transmembrane helix</keyword>
<feature type="transmembrane region" description="Helical" evidence="1">
    <location>
        <begin position="9"/>
        <end position="29"/>
    </location>
</feature>
<organism evidence="2 3">
    <name type="scientific">Candidatus Gottesmanbacteria bacterium GW2011_GWB1_49_7</name>
    <dbReference type="NCBI Taxonomy" id="1618448"/>
    <lineage>
        <taxon>Bacteria</taxon>
        <taxon>Candidatus Gottesmaniibacteriota</taxon>
    </lineage>
</organism>
<feature type="transmembrane region" description="Helical" evidence="1">
    <location>
        <begin position="88"/>
        <end position="109"/>
    </location>
</feature>
<dbReference type="EMBL" id="LCQD01000039">
    <property type="protein sequence ID" value="KKW10380.1"/>
    <property type="molecule type" value="Genomic_DNA"/>
</dbReference>
<feature type="transmembrane region" description="Helical" evidence="1">
    <location>
        <begin position="280"/>
        <end position="299"/>
    </location>
</feature>
<keyword evidence="1" id="KW-0812">Transmembrane</keyword>
<feature type="transmembrane region" description="Helical" evidence="1">
    <location>
        <begin position="61"/>
        <end position="81"/>
    </location>
</feature>
<name>A0A0G1VVN1_9BACT</name>
<comment type="caution">
    <text evidence="2">The sequence shown here is derived from an EMBL/GenBank/DDBJ whole genome shotgun (WGS) entry which is preliminary data.</text>
</comment>
<feature type="transmembrane region" description="Helical" evidence="1">
    <location>
        <begin position="178"/>
        <end position="204"/>
    </location>
</feature>
<protein>
    <recommendedName>
        <fullName evidence="4">Glycosyltransferase RgtA/B/C/D-like domain-containing protein</fullName>
    </recommendedName>
</protein>
<feature type="transmembrane region" description="Helical" evidence="1">
    <location>
        <begin position="338"/>
        <end position="362"/>
    </location>
</feature>
<feature type="transmembrane region" description="Helical" evidence="1">
    <location>
        <begin position="211"/>
        <end position="233"/>
    </location>
</feature>
<evidence type="ECO:0000313" key="2">
    <source>
        <dbReference type="EMBL" id="KKW10380.1"/>
    </source>
</evidence>
<evidence type="ECO:0000256" key="1">
    <source>
        <dbReference type="SAM" id="Phobius"/>
    </source>
</evidence>
<feature type="transmembrane region" description="Helical" evidence="1">
    <location>
        <begin position="115"/>
        <end position="132"/>
    </location>
</feature>
<feature type="transmembrane region" description="Helical" evidence="1">
    <location>
        <begin position="369"/>
        <end position="386"/>
    </location>
</feature>
<feature type="transmembrane region" description="Helical" evidence="1">
    <location>
        <begin position="311"/>
        <end position="332"/>
    </location>
</feature>
<gene>
    <name evidence="2" type="ORF">UY48_C0039G0007</name>
</gene>
<evidence type="ECO:0008006" key="4">
    <source>
        <dbReference type="Google" id="ProtNLM"/>
    </source>
</evidence>
<keyword evidence="1" id="KW-0472">Membrane</keyword>
<sequence>MFSAKKHPWFWIIFFFLSALLIFLLVWRWRVSATRFFDVDEFSYLHWTAQVARGELPYVDFFSYFTPGFMWAFTPIFWIYGQSAQVFIAARTVSFVIFLGMLGSLGYVFGITRGWRWAVLPMVVLAFLPMPYDKFLEVRPDNLATLLALIGVIGEIGGIKGISGRNGRRETWWFLSGIFYAASLFVLAKTLPIVAVGALIAFLASRKKFPFFTLGLLGPWVLFFLSAAVTGHFSQVWYSLTRLPFEVYRSAVNYPMEPNLFFHPNASFYGGNGYGITQGLLVNHALWIVAVFMGAYRLLMPYMTGDKKRVLQELLVSGVFFVSIFFYVKFFPLKHSQYLIPIAVFVAYYAADGLSVFFDWFLKKGGYPSLVIVVIGFVYVLTAATGEINAGKLKSTNAAQLSLIDLMQETIPHTARVVDLEGRMVFWREGYPMCCLPFDISMPYITRPPPSLSGYLTQHPADYIYEGDTERLAQLSAENREYVLANFAQVPGFGGKLWKRK</sequence>